<dbReference type="GO" id="GO:0005829">
    <property type="term" value="C:cytosol"/>
    <property type="evidence" value="ECO:0007669"/>
    <property type="project" value="TreeGrafter"/>
</dbReference>
<evidence type="ECO:0000256" key="4">
    <source>
        <dbReference type="SAM" id="MobiDB-lite"/>
    </source>
</evidence>
<dbReference type="InterPro" id="IPR027417">
    <property type="entry name" value="P-loop_NTPase"/>
</dbReference>
<proteinExistence type="inferred from homology"/>
<reference evidence="7" key="1">
    <citation type="submission" date="2016-10" db="EMBL/GenBank/DDBJ databases">
        <authorList>
            <person name="Varghese N."/>
            <person name="Submissions S."/>
        </authorList>
    </citation>
    <scope>NUCLEOTIDE SEQUENCE [LARGE SCALE GENOMIC DNA]</scope>
    <source>
        <strain evidence="7">CGMCC 1.1761</strain>
    </source>
</reference>
<evidence type="ECO:0000259" key="5">
    <source>
        <dbReference type="Pfam" id="PF02562"/>
    </source>
</evidence>
<name>A0A1G4UQ04_9HYPH</name>
<protein>
    <submittedName>
        <fullName evidence="6">PhoH-like protein</fullName>
    </submittedName>
</protein>
<dbReference type="STRING" id="177413.SAMN05660859_0099"/>
<organism evidence="6 7">
    <name type="scientific">Ancylobacter rudongensis</name>
    <dbReference type="NCBI Taxonomy" id="177413"/>
    <lineage>
        <taxon>Bacteria</taxon>
        <taxon>Pseudomonadati</taxon>
        <taxon>Pseudomonadota</taxon>
        <taxon>Alphaproteobacteria</taxon>
        <taxon>Hyphomicrobiales</taxon>
        <taxon>Xanthobacteraceae</taxon>
        <taxon>Ancylobacter</taxon>
    </lineage>
</organism>
<keyword evidence="3" id="KW-0067">ATP-binding</keyword>
<dbReference type="RefSeq" id="WP_091444204.1">
    <property type="nucleotide sequence ID" value="NZ_FMTP01000010.1"/>
</dbReference>
<evidence type="ECO:0000313" key="6">
    <source>
        <dbReference type="EMBL" id="SCW95713.1"/>
    </source>
</evidence>
<sequence>MTKFSKSAARTNRREERSRSRNDTPLLLEAMSREIPAKPRVREIKPLTDGQKRYDAAMRSADIVFGIGPAGTGKTWLAAMRAAERLDNREIERIIVTRPAVEAGESLGFLPGELDEKYEPYFRPVSEALVQFFGASHLELLIKSKKIEARPLALLRGASIDNAVVIADEMQNATLTQFKLLLTRGGKGTKFIINGDPRQTDLPGGRSGLTEAQKILGKVKGVEVVTFDRSDIVRSGLTQRVVEAFEDAHVTSGANPAEGRDAASISLAYHFSEFGLGHLLEEVPRLPRAEVVRFGS</sequence>
<feature type="domain" description="PhoH-like protein" evidence="5">
    <location>
        <begin position="44"/>
        <end position="246"/>
    </location>
</feature>
<dbReference type="EMBL" id="FMTP01000010">
    <property type="protein sequence ID" value="SCW95713.1"/>
    <property type="molecule type" value="Genomic_DNA"/>
</dbReference>
<dbReference type="InterPro" id="IPR051451">
    <property type="entry name" value="PhoH2-like"/>
</dbReference>
<keyword evidence="7" id="KW-1185">Reference proteome</keyword>
<evidence type="ECO:0000313" key="7">
    <source>
        <dbReference type="Proteomes" id="UP000198889"/>
    </source>
</evidence>
<evidence type="ECO:0000256" key="2">
    <source>
        <dbReference type="ARBA" id="ARBA00022741"/>
    </source>
</evidence>
<dbReference type="SUPFAM" id="SSF52540">
    <property type="entry name" value="P-loop containing nucleoside triphosphate hydrolases"/>
    <property type="match status" value="1"/>
</dbReference>
<feature type="compositionally biased region" description="Basic and acidic residues" evidence="4">
    <location>
        <begin position="12"/>
        <end position="22"/>
    </location>
</feature>
<dbReference type="PANTHER" id="PTHR30473:SF3">
    <property type="entry name" value="PROTEIN PHOH"/>
    <property type="match status" value="1"/>
</dbReference>
<dbReference type="GO" id="GO:0005524">
    <property type="term" value="F:ATP binding"/>
    <property type="evidence" value="ECO:0007669"/>
    <property type="project" value="UniProtKB-KW"/>
</dbReference>
<dbReference type="Gene3D" id="3.40.50.300">
    <property type="entry name" value="P-loop containing nucleotide triphosphate hydrolases"/>
    <property type="match status" value="1"/>
</dbReference>
<dbReference type="AlphaFoldDB" id="A0A1G4UQ04"/>
<keyword evidence="2" id="KW-0547">Nucleotide-binding</keyword>
<dbReference type="InterPro" id="IPR003714">
    <property type="entry name" value="PhoH"/>
</dbReference>
<comment type="similarity">
    <text evidence="1">Belongs to the PhoH family.</text>
</comment>
<feature type="region of interest" description="Disordered" evidence="4">
    <location>
        <begin position="1"/>
        <end position="25"/>
    </location>
</feature>
<dbReference type="Pfam" id="PF02562">
    <property type="entry name" value="PhoH"/>
    <property type="match status" value="1"/>
</dbReference>
<gene>
    <name evidence="6" type="ORF">SAMN05660859_0099</name>
</gene>
<dbReference type="Proteomes" id="UP000198889">
    <property type="component" value="Unassembled WGS sequence"/>
</dbReference>
<accession>A0A1G4UQ04</accession>
<evidence type="ECO:0000256" key="3">
    <source>
        <dbReference type="ARBA" id="ARBA00022840"/>
    </source>
</evidence>
<dbReference type="PANTHER" id="PTHR30473">
    <property type="entry name" value="PROTEIN PHOH"/>
    <property type="match status" value="1"/>
</dbReference>
<evidence type="ECO:0000256" key="1">
    <source>
        <dbReference type="ARBA" id="ARBA00010393"/>
    </source>
</evidence>